<evidence type="ECO:0000256" key="2">
    <source>
        <dbReference type="SAM" id="SignalP"/>
    </source>
</evidence>
<gene>
    <name evidence="3" type="ORF">EGJ28_21960</name>
</gene>
<protein>
    <recommendedName>
        <fullName evidence="5">Type IV pilus biogenesis protein PilP</fullName>
    </recommendedName>
</protein>
<evidence type="ECO:0000313" key="4">
    <source>
        <dbReference type="Proteomes" id="UP000276506"/>
    </source>
</evidence>
<organism evidence="3 4">
    <name type="scientific">Stutzerimonas xanthomarina</name>
    <dbReference type="NCBI Taxonomy" id="271420"/>
    <lineage>
        <taxon>Bacteria</taxon>
        <taxon>Pseudomonadati</taxon>
        <taxon>Pseudomonadota</taxon>
        <taxon>Gammaproteobacteria</taxon>
        <taxon>Pseudomonadales</taxon>
        <taxon>Pseudomonadaceae</taxon>
        <taxon>Stutzerimonas</taxon>
    </lineage>
</organism>
<evidence type="ECO:0008006" key="5">
    <source>
        <dbReference type="Google" id="ProtNLM"/>
    </source>
</evidence>
<proteinExistence type="predicted"/>
<sequence>MKTSQHAISVVALLVGFHATASPLSVDENDEILARNQELSAMEFKRDQMKLQAEMASSIKAMMDAGVLVNEKGEPLGIESLTALATDVRERSKNAPAANPFSMAGQMQGMPFDGPNEPVPAQRIEPREPPKPVEPPKALQLVQINADSVIVRTVDGERMLRIGETVNGLKLASFDASRAFLKGENGTEVLRIDWTRSRR</sequence>
<feature type="region of interest" description="Disordered" evidence="1">
    <location>
        <begin position="114"/>
        <end position="135"/>
    </location>
</feature>
<dbReference type="Proteomes" id="UP000276506">
    <property type="component" value="Unassembled WGS sequence"/>
</dbReference>
<keyword evidence="2" id="KW-0732">Signal</keyword>
<evidence type="ECO:0000313" key="3">
    <source>
        <dbReference type="EMBL" id="RRV04685.1"/>
    </source>
</evidence>
<accession>A0A3R8UZQ7</accession>
<feature type="signal peptide" evidence="2">
    <location>
        <begin position="1"/>
        <end position="21"/>
    </location>
</feature>
<feature type="chain" id="PRO_5018600874" description="Type IV pilus biogenesis protein PilP" evidence="2">
    <location>
        <begin position="22"/>
        <end position="199"/>
    </location>
</feature>
<dbReference type="AlphaFoldDB" id="A0A3R8UZQ7"/>
<name>A0A3R8UZQ7_9GAMM</name>
<evidence type="ECO:0000256" key="1">
    <source>
        <dbReference type="SAM" id="MobiDB-lite"/>
    </source>
</evidence>
<reference evidence="3 4" key="1">
    <citation type="submission" date="2018-10" db="EMBL/GenBank/DDBJ databases">
        <title>Transmission dynamics of multidrug resistant bacteria on intensive care unit surfaces.</title>
        <authorList>
            <person name="D'Souza A.W."/>
            <person name="Potter R.F."/>
            <person name="Wallace M."/>
            <person name="Shupe A."/>
            <person name="Patel S."/>
            <person name="Sun S."/>
            <person name="Gul D."/>
            <person name="Kwon J.H."/>
            <person name="Andleeb S."/>
            <person name="Burnham C.-A.D."/>
            <person name="Dantas G."/>
        </authorList>
    </citation>
    <scope>NUCLEOTIDE SEQUENCE [LARGE SCALE GENOMIC DNA]</scope>
    <source>
        <strain evidence="3 4">PX_177</strain>
    </source>
</reference>
<dbReference type="EMBL" id="RHQL01000021">
    <property type="protein sequence ID" value="RRV04685.1"/>
    <property type="molecule type" value="Genomic_DNA"/>
</dbReference>
<dbReference type="RefSeq" id="WP_125940407.1">
    <property type="nucleotide sequence ID" value="NZ_RHQL01000021.1"/>
</dbReference>
<comment type="caution">
    <text evidence="3">The sequence shown here is derived from an EMBL/GenBank/DDBJ whole genome shotgun (WGS) entry which is preliminary data.</text>
</comment>